<dbReference type="Pfam" id="PF03190">
    <property type="entry name" value="Thioredox_DsbH"/>
    <property type="match status" value="1"/>
</dbReference>
<feature type="domain" description="Spermatogenesis-associated protein 20-like TRX" evidence="1">
    <location>
        <begin position="6"/>
        <end position="160"/>
    </location>
</feature>
<dbReference type="InterPro" id="IPR008928">
    <property type="entry name" value="6-hairpin_glycosidase_sf"/>
</dbReference>
<dbReference type="CDD" id="cd02955">
    <property type="entry name" value="SSP411"/>
    <property type="match status" value="1"/>
</dbReference>
<dbReference type="PANTHER" id="PTHR42899:SF1">
    <property type="entry name" value="SPERMATOGENESIS-ASSOCIATED PROTEIN 20"/>
    <property type="match status" value="1"/>
</dbReference>
<dbReference type="SUPFAM" id="SSF48208">
    <property type="entry name" value="Six-hairpin glycosidases"/>
    <property type="match status" value="1"/>
</dbReference>
<dbReference type="InterPro" id="IPR024705">
    <property type="entry name" value="Ssp411"/>
</dbReference>
<dbReference type="Gene3D" id="1.50.10.20">
    <property type="match status" value="1"/>
</dbReference>
<sequence length="678" mass="77679">MTKQANQLIKSQSPYLLQHAYNPVNWYPWGPEALAKAKAENKPILVSIGYSACHWCHVMEHESFEDEATAAIMNEHFISIKIDREERPDLDNIYMDAVQAMGLQGGWPLNVFLMPNQKPFYGGTYFPNPNWKGLLQNIAEAYDRHFDDLAKSAEGFGNSLKQKEKDKYNLSSSDTELSPNELILISDKIESQMDEQWGGMKRVPKFPMPSIWNFLLDYAKLKSNHPLKEKVFFTLKKIGMGGIYDHLAGGFSRYSVDGEWFAPHFEKMLYDNGQLLSLYSKAYQNSKEPIFREKIGETIHWLKSEMLEKEGGFFAALDADSEGEEGKFYTWTYDELEALLEEGEDWFYELYNISKNGNWENGANILFQTSSYEKIASKFSLTTEELIEKVTFTKQRLLSLRNMRIRPGLDDKILSGWNGLVISGLVQAYWAINSEEAKSMALQNGEFLLDKMLRKNQLYRSYKNGTAYTPAFLEDYAAVIQGFIHLYQLTFDEKWILKARDLTDFTLEHFLDQEEGLFYFNNPDSEELIANKKEIFDNVIPSSNSMMASNLHFLGLYFYHEPYSKLSDQLLDLIRTTLIKEPGFLTNWASVYLSKLVPTPEIAIIGKGAKGLALKLQQNYHGHKVMAVSKTTDSDLPLLEHKVADPKGNALIYVCFNKACQQPVNTVEAAIKQFPKLA</sequence>
<keyword evidence="3" id="KW-1185">Reference proteome</keyword>
<name>A0ABR9AGY3_9BACT</name>
<accession>A0ABR9AGY3</accession>
<protein>
    <submittedName>
        <fullName evidence="2">Thioredoxin domain-containing protein</fullName>
    </submittedName>
</protein>
<dbReference type="Gene3D" id="3.40.30.10">
    <property type="entry name" value="Glutaredoxin"/>
    <property type="match status" value="1"/>
</dbReference>
<evidence type="ECO:0000259" key="1">
    <source>
        <dbReference type="Pfam" id="PF03190"/>
    </source>
</evidence>
<dbReference type="PANTHER" id="PTHR42899">
    <property type="entry name" value="SPERMATOGENESIS-ASSOCIATED PROTEIN 20"/>
    <property type="match status" value="1"/>
</dbReference>
<evidence type="ECO:0000313" key="2">
    <source>
        <dbReference type="EMBL" id="MBD8487562.1"/>
    </source>
</evidence>
<dbReference type="Proteomes" id="UP000647133">
    <property type="component" value="Unassembled WGS sequence"/>
</dbReference>
<comment type="caution">
    <text evidence="2">The sequence shown here is derived from an EMBL/GenBank/DDBJ whole genome shotgun (WGS) entry which is preliminary data.</text>
</comment>
<dbReference type="PIRSF" id="PIRSF006402">
    <property type="entry name" value="UCP006402_thioredoxin"/>
    <property type="match status" value="1"/>
</dbReference>
<organism evidence="2 3">
    <name type="scientific">Echinicola arenosa</name>
    <dbReference type="NCBI Taxonomy" id="2774144"/>
    <lineage>
        <taxon>Bacteria</taxon>
        <taxon>Pseudomonadati</taxon>
        <taxon>Bacteroidota</taxon>
        <taxon>Cytophagia</taxon>
        <taxon>Cytophagales</taxon>
        <taxon>Cyclobacteriaceae</taxon>
        <taxon>Echinicola</taxon>
    </lineage>
</organism>
<dbReference type="InterPro" id="IPR004879">
    <property type="entry name" value="Ssp411-like_TRX"/>
</dbReference>
<dbReference type="RefSeq" id="WP_192007607.1">
    <property type="nucleotide sequence ID" value="NZ_JACYTQ010000001.1"/>
</dbReference>
<evidence type="ECO:0000313" key="3">
    <source>
        <dbReference type="Proteomes" id="UP000647133"/>
    </source>
</evidence>
<dbReference type="InterPro" id="IPR036249">
    <property type="entry name" value="Thioredoxin-like_sf"/>
</dbReference>
<proteinExistence type="predicted"/>
<dbReference type="EMBL" id="JACYTQ010000001">
    <property type="protein sequence ID" value="MBD8487562.1"/>
    <property type="molecule type" value="Genomic_DNA"/>
</dbReference>
<gene>
    <name evidence="2" type="ORF">IFO69_02265</name>
</gene>
<reference evidence="2 3" key="1">
    <citation type="submission" date="2020-09" db="EMBL/GenBank/DDBJ databases">
        <title>Echinicola sp. CAU 1574 isolated from sand of Sido Beach.</title>
        <authorList>
            <person name="Kim W."/>
        </authorList>
    </citation>
    <scope>NUCLEOTIDE SEQUENCE [LARGE SCALE GENOMIC DNA]</scope>
    <source>
        <strain evidence="2 3">CAU 1574</strain>
    </source>
</reference>
<dbReference type="SUPFAM" id="SSF52833">
    <property type="entry name" value="Thioredoxin-like"/>
    <property type="match status" value="1"/>
</dbReference>